<evidence type="ECO:0000256" key="4">
    <source>
        <dbReference type="RuleBase" id="RU003694"/>
    </source>
</evidence>
<organism evidence="6 7">
    <name type="scientific">Streptomyces globisporus C-1027</name>
    <dbReference type="NCBI Taxonomy" id="1172567"/>
    <lineage>
        <taxon>Bacteria</taxon>
        <taxon>Bacillati</taxon>
        <taxon>Actinomycetota</taxon>
        <taxon>Actinomycetes</taxon>
        <taxon>Kitasatosporales</taxon>
        <taxon>Streptomycetaceae</taxon>
        <taxon>Streptomyces</taxon>
    </lineage>
</organism>
<evidence type="ECO:0000313" key="6">
    <source>
        <dbReference type="EMBL" id="ALU98379.1"/>
    </source>
</evidence>
<evidence type="ECO:0000256" key="3">
    <source>
        <dbReference type="ARBA" id="ARBA00023315"/>
    </source>
</evidence>
<dbReference type="EMBL" id="CP013738">
    <property type="protein sequence ID" value="ALU98379.1"/>
    <property type="molecule type" value="Genomic_DNA"/>
</dbReference>
<comment type="similarity">
    <text evidence="1 4">Belongs to the thiolase-like superfamily. Beta-ketoacyl-ACP synthases family.</text>
</comment>
<name>A0A0U3LT57_STRGL</name>
<dbReference type="RefSeq" id="WP_010059025.1">
    <property type="nucleotide sequence ID" value="NZ_CP013738.1"/>
</dbReference>
<dbReference type="KEGG" id="sgb:WQO_31980"/>
<dbReference type="InterPro" id="IPR000794">
    <property type="entry name" value="Beta-ketoacyl_synthase"/>
</dbReference>
<keyword evidence="2 4" id="KW-0808">Transferase</keyword>
<dbReference type="GeneID" id="27787056"/>
<dbReference type="InterPro" id="IPR047224">
    <property type="entry name" value="FAS_alpha_su_C"/>
</dbReference>
<feature type="domain" description="Ketosynthase family 3 (KS3)" evidence="5">
    <location>
        <begin position="5"/>
        <end position="420"/>
    </location>
</feature>
<dbReference type="Proteomes" id="UP000064183">
    <property type="component" value="Chromosome"/>
</dbReference>
<gene>
    <name evidence="6" type="ORF">WQO_31980</name>
</gene>
<evidence type="ECO:0000259" key="5">
    <source>
        <dbReference type="PROSITE" id="PS52004"/>
    </source>
</evidence>
<dbReference type="PANTHER" id="PTHR11712:SF322">
    <property type="entry name" value="POLYKETIDE BETA-KETOACYL SYNTHASE 2-RELATED"/>
    <property type="match status" value="1"/>
</dbReference>
<dbReference type="AlphaFoldDB" id="A0A0U3LT57"/>
<dbReference type="SUPFAM" id="SSF53901">
    <property type="entry name" value="Thiolase-like"/>
    <property type="match status" value="2"/>
</dbReference>
<dbReference type="CDD" id="cd00828">
    <property type="entry name" value="elong_cond_enzymes"/>
    <property type="match status" value="1"/>
</dbReference>
<evidence type="ECO:0000256" key="1">
    <source>
        <dbReference type="ARBA" id="ARBA00008467"/>
    </source>
</evidence>
<dbReference type="Pfam" id="PF00109">
    <property type="entry name" value="ketoacyl-synt"/>
    <property type="match status" value="1"/>
</dbReference>
<dbReference type="PANTHER" id="PTHR11712">
    <property type="entry name" value="POLYKETIDE SYNTHASE-RELATED"/>
    <property type="match status" value="1"/>
</dbReference>
<dbReference type="PROSITE" id="PS52004">
    <property type="entry name" value="KS3_2"/>
    <property type="match status" value="1"/>
</dbReference>
<dbReference type="InterPro" id="IPR016039">
    <property type="entry name" value="Thiolase-like"/>
</dbReference>
<dbReference type="InterPro" id="IPR014031">
    <property type="entry name" value="Ketoacyl_synth_C"/>
</dbReference>
<evidence type="ECO:0000256" key="2">
    <source>
        <dbReference type="ARBA" id="ARBA00022679"/>
    </source>
</evidence>
<accession>A0A0U3LT57</accession>
<dbReference type="InterPro" id="IPR020841">
    <property type="entry name" value="PKS_Beta-ketoAc_synthase_dom"/>
</dbReference>
<dbReference type="Gene3D" id="3.40.47.10">
    <property type="match status" value="2"/>
</dbReference>
<proteinExistence type="inferred from homology"/>
<dbReference type="STRING" id="1172567.WQO_31980"/>
<protein>
    <submittedName>
        <fullName evidence="6">3-oxoacyl-ACP synthase</fullName>
    </submittedName>
</protein>
<dbReference type="InterPro" id="IPR014030">
    <property type="entry name" value="Ketoacyl_synth_N"/>
</dbReference>
<reference evidence="6 7" key="1">
    <citation type="journal article" date="2012" name="J. Bacteriol.">
        <title>Draft genome sequence of Streptomyces globisporus C-1027, which produces an antitumor antibiotic consisting of a nine-membered enediyne with a chromoprotein.</title>
        <authorList>
            <person name="Wang L."/>
            <person name="Wang S."/>
            <person name="He Q."/>
            <person name="Yu T."/>
            <person name="Li Q."/>
            <person name="Hong B."/>
        </authorList>
    </citation>
    <scope>NUCLEOTIDE SEQUENCE [LARGE SCALE GENOMIC DNA]</scope>
    <source>
        <strain evidence="6 7">C-1027</strain>
    </source>
</reference>
<evidence type="ECO:0000313" key="7">
    <source>
        <dbReference type="Proteomes" id="UP000064183"/>
    </source>
</evidence>
<dbReference type="GO" id="GO:0004315">
    <property type="term" value="F:3-oxoacyl-[acyl-carrier-protein] synthase activity"/>
    <property type="evidence" value="ECO:0007669"/>
    <property type="project" value="TreeGrafter"/>
</dbReference>
<dbReference type="GO" id="GO:0006633">
    <property type="term" value="P:fatty acid biosynthetic process"/>
    <property type="evidence" value="ECO:0007669"/>
    <property type="project" value="TreeGrafter"/>
</dbReference>
<dbReference type="Pfam" id="PF02801">
    <property type="entry name" value="Ketoacyl-synt_C"/>
    <property type="match status" value="1"/>
</dbReference>
<keyword evidence="3" id="KW-0012">Acyltransferase</keyword>
<sequence>MPAEIPLLRLSGAGFVLPGPDGHACLDADTFWRVVRDGVSCLSPYSHPELPLRIAGTVEGWDPERELPLSERQIRRSSRAGLMATGAVHGALEQAGLTADDLDPERTALVACSLQFAFPETERYYRVAHAEGFAALGMEYWLNGTPPSVVGTVASGLGLPCQTLSVAGSCNVALRTLHLVQQMFRCGDIDRAVVVGVDTTVDPVFVAGTSHTGRSGYRASSLSDDPSDVRPHDEIQTGNATGEGALAVVLENPATTGDRPGLLHRAHLRTSRSNGPSTVATGPPANVVGDVLATLASAGRGPGDLAFVNDYADGNRFVEDHLCEALAGVREAAGYGGELLLTNQEAVFGHVAGTGGLVKLLGSLLMLRHGHIAPSANTLKPYAGLPGEPVLAGGLATGGDSALVLASGAGGDATSMLIEYEGGDLP</sequence>